<dbReference type="AlphaFoldDB" id="A0A1Y3ATJ8"/>
<dbReference type="Proteomes" id="UP000194236">
    <property type="component" value="Unassembled WGS sequence"/>
</dbReference>
<reference evidence="1 2" key="1">
    <citation type="submission" date="2017-03" db="EMBL/GenBank/DDBJ databases">
        <title>Genome Survey of Euroglyphus maynei.</title>
        <authorList>
            <person name="Arlian L.G."/>
            <person name="Morgan M.S."/>
            <person name="Rider S.D."/>
        </authorList>
    </citation>
    <scope>NUCLEOTIDE SEQUENCE [LARGE SCALE GENOMIC DNA]</scope>
    <source>
        <strain evidence="1">Arlian Lab</strain>
        <tissue evidence="1">Whole body</tissue>
    </source>
</reference>
<evidence type="ECO:0000313" key="1">
    <source>
        <dbReference type="EMBL" id="OTF71134.1"/>
    </source>
</evidence>
<evidence type="ECO:0000313" key="2">
    <source>
        <dbReference type="Proteomes" id="UP000194236"/>
    </source>
</evidence>
<protein>
    <submittedName>
        <fullName evidence="1">Uncharacterized protein</fullName>
    </submittedName>
</protein>
<sequence>MPNIFDQDEKLTMTQMMITNKDIHNIRKQFKINDLAEESLPLFIDYINSTSEIFLYYKDFGSVMDGFDENDFLIIIQSPGQKKMILENSEIILIDSSIAKGLLLTTIICRDHMK</sequence>
<comment type="caution">
    <text evidence="1">The sequence shown here is derived from an EMBL/GenBank/DDBJ whole genome shotgun (WGS) entry which is preliminary data.</text>
</comment>
<gene>
    <name evidence="1" type="ORF">BLA29_012272</name>
</gene>
<proteinExistence type="predicted"/>
<keyword evidence="2" id="KW-1185">Reference proteome</keyword>
<name>A0A1Y3ATJ8_EURMA</name>
<dbReference type="OrthoDB" id="6426693at2759"/>
<organism evidence="1 2">
    <name type="scientific">Euroglyphus maynei</name>
    <name type="common">Mayne's house dust mite</name>
    <dbReference type="NCBI Taxonomy" id="6958"/>
    <lineage>
        <taxon>Eukaryota</taxon>
        <taxon>Metazoa</taxon>
        <taxon>Ecdysozoa</taxon>
        <taxon>Arthropoda</taxon>
        <taxon>Chelicerata</taxon>
        <taxon>Arachnida</taxon>
        <taxon>Acari</taxon>
        <taxon>Acariformes</taxon>
        <taxon>Sarcoptiformes</taxon>
        <taxon>Astigmata</taxon>
        <taxon>Psoroptidia</taxon>
        <taxon>Analgoidea</taxon>
        <taxon>Pyroglyphidae</taxon>
        <taxon>Pyroglyphinae</taxon>
        <taxon>Euroglyphus</taxon>
    </lineage>
</organism>
<dbReference type="EMBL" id="MUJZ01062417">
    <property type="protein sequence ID" value="OTF71134.1"/>
    <property type="molecule type" value="Genomic_DNA"/>
</dbReference>
<accession>A0A1Y3ATJ8</accession>